<dbReference type="PaxDb" id="6945-B7QDP6"/>
<feature type="region of interest" description="Disordered" evidence="1">
    <location>
        <begin position="1"/>
        <end position="102"/>
    </location>
</feature>
<feature type="compositionally biased region" description="Low complexity" evidence="1">
    <location>
        <begin position="83"/>
        <end position="99"/>
    </location>
</feature>
<dbReference type="AlphaFoldDB" id="B7QDP6"/>
<feature type="region of interest" description="Disordered" evidence="1">
    <location>
        <begin position="118"/>
        <end position="137"/>
    </location>
</feature>
<dbReference type="EnsemblMetazoa" id="ISCW022315-RA">
    <property type="protein sequence ID" value="ISCW022315-PA"/>
    <property type="gene ID" value="ISCW022315"/>
</dbReference>
<evidence type="ECO:0000313" key="4">
    <source>
        <dbReference type="Proteomes" id="UP000001555"/>
    </source>
</evidence>
<feature type="compositionally biased region" description="Basic residues" evidence="1">
    <location>
        <begin position="1"/>
        <end position="13"/>
    </location>
</feature>
<organism>
    <name type="scientific">Ixodes scapularis</name>
    <name type="common">Black-legged tick</name>
    <name type="synonym">Deer tick</name>
    <dbReference type="NCBI Taxonomy" id="6945"/>
    <lineage>
        <taxon>Eukaryota</taxon>
        <taxon>Metazoa</taxon>
        <taxon>Ecdysozoa</taxon>
        <taxon>Arthropoda</taxon>
        <taxon>Chelicerata</taxon>
        <taxon>Arachnida</taxon>
        <taxon>Acari</taxon>
        <taxon>Parasitiformes</taxon>
        <taxon>Ixodida</taxon>
        <taxon>Ixodoidea</taxon>
        <taxon>Ixodidae</taxon>
        <taxon>Ixodinae</taxon>
        <taxon>Ixodes</taxon>
    </lineage>
</organism>
<dbReference type="EMBL" id="DS915154">
    <property type="protein sequence ID" value="EEC16968.1"/>
    <property type="molecule type" value="Genomic_DNA"/>
</dbReference>
<keyword evidence="4" id="KW-1185">Reference proteome</keyword>
<proteinExistence type="predicted"/>
<sequence length="137" mass="14831">MARKLRNTKMRRPWIRDVPTTKNDNVWEKSEAIDPQEEAVSTPPPPSSPGLPTLRRTTEPAGRDPVESSTDRAAVLRRHARRTAPTPSSAPARAWTARPGESVPGQIVVIGRAPPVLGHATVGHETGARIETDGPTI</sequence>
<reference evidence="2 4" key="1">
    <citation type="submission" date="2008-03" db="EMBL/GenBank/DDBJ databases">
        <title>Annotation of Ixodes scapularis.</title>
        <authorList>
            <consortium name="Ixodes scapularis Genome Project Consortium"/>
            <person name="Caler E."/>
            <person name="Hannick L.I."/>
            <person name="Bidwell S."/>
            <person name="Joardar V."/>
            <person name="Thiagarajan M."/>
            <person name="Amedeo P."/>
            <person name="Galinsky K.J."/>
            <person name="Schobel S."/>
            <person name="Inman J."/>
            <person name="Hostetler J."/>
            <person name="Miller J."/>
            <person name="Hammond M."/>
            <person name="Megy K."/>
            <person name="Lawson D."/>
            <person name="Kodira C."/>
            <person name="Sutton G."/>
            <person name="Meyer J."/>
            <person name="Hill C.A."/>
            <person name="Birren B."/>
            <person name="Nene V."/>
            <person name="Collins F."/>
            <person name="Alarcon-Chaidez F."/>
            <person name="Wikel S."/>
            <person name="Strausberg R."/>
        </authorList>
    </citation>
    <scope>NUCLEOTIDE SEQUENCE [LARGE SCALE GENOMIC DNA]</scope>
    <source>
        <strain evidence="4">Wikel</strain>
        <strain evidence="2">Wikel colony</strain>
    </source>
</reference>
<dbReference type="Proteomes" id="UP000001555">
    <property type="component" value="Unassembled WGS sequence"/>
</dbReference>
<dbReference type="VEuPathDB" id="VectorBase:ISCI022315"/>
<gene>
    <name evidence="2" type="ORF">IscW_ISCW022315</name>
</gene>
<dbReference type="EMBL" id="ABJB010091856">
    <property type="status" value="NOT_ANNOTATED_CDS"/>
    <property type="molecule type" value="Genomic_DNA"/>
</dbReference>
<dbReference type="InParanoid" id="B7QDP6"/>
<accession>B7QDP6</accession>
<feature type="compositionally biased region" description="Basic and acidic residues" evidence="1">
    <location>
        <begin position="126"/>
        <end position="137"/>
    </location>
</feature>
<reference evidence="3" key="2">
    <citation type="submission" date="2020-05" db="UniProtKB">
        <authorList>
            <consortium name="EnsemblMetazoa"/>
        </authorList>
    </citation>
    <scope>IDENTIFICATION</scope>
    <source>
        <strain evidence="3">wikel</strain>
    </source>
</reference>
<dbReference type="VEuPathDB" id="VectorBase:ISCW022315"/>
<evidence type="ECO:0000313" key="2">
    <source>
        <dbReference type="EMBL" id="EEC16968.1"/>
    </source>
</evidence>
<feature type="compositionally biased region" description="Basic and acidic residues" evidence="1">
    <location>
        <begin position="56"/>
        <end position="70"/>
    </location>
</feature>
<evidence type="ECO:0000313" key="3">
    <source>
        <dbReference type="EnsemblMetazoa" id="ISCW022315-PA"/>
    </source>
</evidence>
<dbReference type="HOGENOM" id="CLU_1867373_0_0_1"/>
<evidence type="ECO:0000256" key="1">
    <source>
        <dbReference type="SAM" id="MobiDB-lite"/>
    </source>
</evidence>
<protein>
    <submittedName>
        <fullName evidence="2 3">Uncharacterized protein</fullName>
    </submittedName>
</protein>
<name>B7QDP6_IXOSC</name>